<reference evidence="8 9" key="1">
    <citation type="journal article" date="2012" name="PLoS ONE">
        <title>Sequence and analysis of the genome of the pathogenic yeast Candida orthopsilosis.</title>
        <authorList>
            <person name="Riccombeni A."/>
            <person name="Vidanes G."/>
            <person name="Proux-Wera E."/>
            <person name="Wolfe K.H."/>
            <person name="Butler G."/>
        </authorList>
    </citation>
    <scope>NUCLEOTIDE SEQUENCE [LARGE SCALE GENOMIC DNA]</scope>
    <source>
        <strain evidence="8 9">Co 90-125</strain>
    </source>
</reference>
<dbReference type="RefSeq" id="XP_003869691.1">
    <property type="nucleotide sequence ID" value="XM_003869642.1"/>
</dbReference>
<organism evidence="8 9">
    <name type="scientific">Candida orthopsilosis (strain 90-125)</name>
    <name type="common">Yeast</name>
    <dbReference type="NCBI Taxonomy" id="1136231"/>
    <lineage>
        <taxon>Eukaryota</taxon>
        <taxon>Fungi</taxon>
        <taxon>Dikarya</taxon>
        <taxon>Ascomycota</taxon>
        <taxon>Saccharomycotina</taxon>
        <taxon>Pichiomycetes</taxon>
        <taxon>Debaryomycetaceae</taxon>
        <taxon>Candida/Lodderomyces clade</taxon>
        <taxon>Candida</taxon>
    </lineage>
</organism>
<evidence type="ECO:0000313" key="8">
    <source>
        <dbReference type="EMBL" id="CCG23558.1"/>
    </source>
</evidence>
<protein>
    <recommendedName>
        <fullName evidence="5">MMS19 nucleotide excision repair protein</fullName>
    </recommendedName>
</protein>
<keyword evidence="9" id="KW-1185">Reference proteome</keyword>
<dbReference type="GeneID" id="14540099"/>
<dbReference type="OrthoDB" id="342900at2759"/>
<evidence type="ECO:0000256" key="2">
    <source>
        <dbReference type="ARBA" id="ARBA00009340"/>
    </source>
</evidence>
<dbReference type="GO" id="GO:0005634">
    <property type="term" value="C:nucleus"/>
    <property type="evidence" value="ECO:0007669"/>
    <property type="project" value="UniProtKB-SubCell"/>
</dbReference>
<dbReference type="InterPro" id="IPR016024">
    <property type="entry name" value="ARM-type_fold"/>
</dbReference>
<dbReference type="InterPro" id="IPR039920">
    <property type="entry name" value="MMS19"/>
</dbReference>
<evidence type="ECO:0000256" key="4">
    <source>
        <dbReference type="ARBA" id="ARBA00023242"/>
    </source>
</evidence>
<keyword evidence="3" id="KW-0677">Repeat</keyword>
<dbReference type="Proteomes" id="UP000005018">
    <property type="component" value="Chromosome 4"/>
</dbReference>
<gene>
    <name evidence="8" type="ORF">CORT_0D07250</name>
</gene>
<dbReference type="eggNOG" id="KOG1967">
    <property type="taxonomic scope" value="Eukaryota"/>
</dbReference>
<evidence type="ECO:0000256" key="1">
    <source>
        <dbReference type="ARBA" id="ARBA00004123"/>
    </source>
</evidence>
<dbReference type="KEGG" id="cot:CORT_0D07250"/>
<keyword evidence="4 5" id="KW-0539">Nucleus</keyword>
<dbReference type="PANTHER" id="PTHR12891:SF0">
    <property type="entry name" value="MMS19 NUCLEOTIDE EXCISION REPAIR PROTEIN HOMOLOG"/>
    <property type="match status" value="1"/>
</dbReference>
<comment type="function">
    <text evidence="5">Key component of the cytosolic iron-sulfur protein assembly (CIA) complex, a multiprotein complex that mediates the incorporation of iron-sulfur cluster into apoproteins specifically involved in DNA metabolism and genomic integrity. In the CIA complex, MMS19 acts as an adapter between early-acting CIA components and a subset of cellular target iron-sulfur proteins.</text>
</comment>
<comment type="similarity">
    <text evidence="2 5">Belongs to the MET18/MMS19 family.</text>
</comment>
<evidence type="ECO:0000259" key="7">
    <source>
        <dbReference type="Pfam" id="PF14500"/>
    </source>
</evidence>
<dbReference type="PANTHER" id="PTHR12891">
    <property type="entry name" value="DNA REPAIR/TRANSCRIPTION PROTEIN MET18/MMS19"/>
    <property type="match status" value="1"/>
</dbReference>
<keyword evidence="5" id="KW-0227">DNA damage</keyword>
<dbReference type="InterPro" id="IPR011989">
    <property type="entry name" value="ARM-like"/>
</dbReference>
<dbReference type="Gene3D" id="1.25.10.10">
    <property type="entry name" value="Leucine-rich Repeat Variant"/>
    <property type="match status" value="1"/>
</dbReference>
<evidence type="ECO:0000256" key="3">
    <source>
        <dbReference type="ARBA" id="ARBA00022737"/>
    </source>
</evidence>
<evidence type="ECO:0000256" key="5">
    <source>
        <dbReference type="RuleBase" id="RU367072"/>
    </source>
</evidence>
<dbReference type="GO" id="GO:0016226">
    <property type="term" value="P:iron-sulfur cluster assembly"/>
    <property type="evidence" value="ECO:0007669"/>
    <property type="project" value="UniProtKB-UniRule"/>
</dbReference>
<comment type="subcellular location">
    <subcellularLocation>
        <location evidence="1 5">Nucleus</location>
    </subcellularLocation>
</comment>
<dbReference type="AlphaFoldDB" id="H8X6E7"/>
<feature type="domain" description="MMS19 N-terminal" evidence="7">
    <location>
        <begin position="51"/>
        <end position="319"/>
    </location>
</feature>
<dbReference type="GO" id="GO:0051604">
    <property type="term" value="P:protein maturation"/>
    <property type="evidence" value="ECO:0007669"/>
    <property type="project" value="UniProtKB-UniRule"/>
</dbReference>
<sequence length="1049" mass="118985">MSAPAETHNIPVLISQYVAAVGNNNDDVSQNYVSEIVDLFTANQLTLLQFVQHLGPTLTSDNEVMRSRGMQFLSSVLGRLPVGHLSRQDVGVMIDFLMNKFDDKLSLIHALNGINTLINCKHYAASFNTEKLLNKLLNGYEPRKNLAKVRYEAFQIMNSLFDNNKTFTTTSVADLYVKTFIHIASGEKDPRNLLQSFKLNKCINEEFEFNDSELHKEFIADLFDVCFCYFPISFTPPANDPYKITAEELKLQLRQVIASQSRFASESIPSLVEKLASTNPVIRNDTLKTIALCVGSYTVDTITAHWLSLWNALKFEILHNDCAQFEPTMESIIPADYTSIDDNDEVKVLFSTLIILETMVKKVSQPETMLQTVVDELGPNLQKDKAKPSVIILASLASTSTENYNFVIDYMFVSSVWGKHFNVEGDDKAEEDSDTDMDKNDDITLNIAKQRDLVDNLGFILIAHPPNQTDLINYKDHLLIFLCQILSNSSNLEKTLRCKVVQQLSKLMTLSSFLTPTNVQLILQIFKTVIEENIATGKKDIIVDEIVTNLSSIMEKEPLFTSTIIDEIINPIVTKEDPETNFKYVLDIIRQLTINHQILEVVSIRIMNKDNFTVDSLQVVVEFFISLFNKVETIQPFLTNSWYKKFIPNLMNLLFRLVPEESSPSALALLEVSGDLIRVIIRFIDANKHQSILDEVYQIFCTDVESKFVFQYSGNLLFHPSAYMTIYNKIISAIDKSCKLEDVNESVSAVATILSNLKDKYSRVQYLQHLCLLVNKFGPVDFSPELTFTNLNQFEIYVWTLKANLLKIEPSGIKSLIALLEKFQSPTTSLPHKQLIISALPLLVIDLKLFINTPAALSSRKIISNVNNLNVKLLYKQQVFERMLPYLLKGEERDGDDSMLNIQALALILPHIPQKILVPHLPTFMPFIITALTTTTNSNESKTNTQLIYKSGLNILEIILEENATIIQSKLSTIVPNLIKLATGTSIGDSEVRKQALVNLILVFTKFDQDVAEKYKKSVLKQLELCLDDKRRNVRKLAIDLRQILYEMR</sequence>
<dbReference type="Pfam" id="PF14500">
    <property type="entry name" value="MMS19_N"/>
    <property type="match status" value="1"/>
</dbReference>
<proteinExistence type="inferred from homology"/>
<evidence type="ECO:0000259" key="6">
    <source>
        <dbReference type="Pfam" id="PF12460"/>
    </source>
</evidence>
<dbReference type="InterPro" id="IPR029240">
    <property type="entry name" value="MMS19_N"/>
</dbReference>
<keyword evidence="5" id="KW-0234">DNA repair</keyword>
<dbReference type="InterPro" id="IPR024687">
    <property type="entry name" value="MMS19_C"/>
</dbReference>
<name>H8X6E7_CANO9</name>
<dbReference type="GO" id="GO:0097361">
    <property type="term" value="C:cytosolic [4Fe-4S] assembly targeting complex"/>
    <property type="evidence" value="ECO:0007669"/>
    <property type="project" value="UniProtKB-UniRule"/>
</dbReference>
<accession>H8X6E7</accession>
<evidence type="ECO:0000313" key="9">
    <source>
        <dbReference type="Proteomes" id="UP000005018"/>
    </source>
</evidence>
<dbReference type="GO" id="GO:0006281">
    <property type="term" value="P:DNA repair"/>
    <property type="evidence" value="ECO:0007669"/>
    <property type="project" value="UniProtKB-UniRule"/>
</dbReference>
<feature type="domain" description="MMS19 C-terminal" evidence="6">
    <location>
        <begin position="585"/>
        <end position="1003"/>
    </location>
</feature>
<dbReference type="SUPFAM" id="SSF48371">
    <property type="entry name" value="ARM repeat"/>
    <property type="match status" value="1"/>
</dbReference>
<dbReference type="Pfam" id="PF12460">
    <property type="entry name" value="MMS19_C"/>
    <property type="match status" value="1"/>
</dbReference>
<dbReference type="EMBL" id="HE681722">
    <property type="protein sequence ID" value="CCG23558.1"/>
    <property type="molecule type" value="Genomic_DNA"/>
</dbReference>
<dbReference type="HOGENOM" id="CLU_005943_1_0_1"/>